<reference evidence="5 6" key="1">
    <citation type="journal article" date="2013" name="Int. J. Syst. Evol. Microbiol.">
        <title>Roseomonas aerophila sp. nov., isolated from air.</title>
        <authorList>
            <person name="Kim S.J."/>
            <person name="Weon H.Y."/>
            <person name="Ahn J.H."/>
            <person name="Hong S.B."/>
            <person name="Seok S.J."/>
            <person name="Whang K.S."/>
            <person name="Kwon S.W."/>
        </authorList>
    </citation>
    <scope>NUCLEOTIDE SEQUENCE [LARGE SCALE GENOMIC DNA]</scope>
    <source>
        <strain evidence="5 6">NBRC 108923</strain>
    </source>
</reference>
<dbReference type="InterPro" id="IPR030678">
    <property type="entry name" value="Peptide/Ni-bd"/>
</dbReference>
<comment type="subcellular location">
    <subcellularLocation>
        <location evidence="1">Periplasm</location>
    </subcellularLocation>
</comment>
<accession>A0ABR7RGV8</accession>
<name>A0ABR7RGV8_9PROT</name>
<dbReference type="PROSITE" id="PS51318">
    <property type="entry name" value="TAT"/>
    <property type="match status" value="1"/>
</dbReference>
<dbReference type="PANTHER" id="PTHR30290">
    <property type="entry name" value="PERIPLASMIC BINDING COMPONENT OF ABC TRANSPORTER"/>
    <property type="match status" value="1"/>
</dbReference>
<dbReference type="InterPro" id="IPR000914">
    <property type="entry name" value="SBP_5_dom"/>
</dbReference>
<comment type="caution">
    <text evidence="5">The sequence shown here is derived from an EMBL/GenBank/DDBJ whole genome shotgun (WGS) entry which is preliminary data.</text>
</comment>
<dbReference type="Proteomes" id="UP000626026">
    <property type="component" value="Unassembled WGS sequence"/>
</dbReference>
<protein>
    <submittedName>
        <fullName evidence="5">ABC transporter substrate-binding protein</fullName>
    </submittedName>
</protein>
<feature type="domain" description="Solute-binding protein family 5" evidence="4">
    <location>
        <begin position="79"/>
        <end position="447"/>
    </location>
</feature>
<sequence length="525" mass="57423">MPGSANAFPRRALLGGAALASAGLLHRPALAQSAASTLRLVPHANLHTLDSLQSSALIALTAAMAIWDQLFALDSKLVPQPQMVESYELSDDKLHWRFRLREGLLFHDGEKVRAADCVASINRWAQRDLFGRRLAAQLQEMRAVDDRAFEIRLKAPYNQLLYGFGATSCFIMPERVAATPASAAVTDFTGSGPFIFKQDEWVAGASAVFARNPRYVPRQEKPDMWAGGKVAKLERIEWKIMPDPATAIAALQTGEVDWLERPLADLLPTIRGRRDLQVQALDPFGFWSELRLNVSAPPFDNPALRRALLPATVQGDYMQSIVGGEPSLYRDDVGFFLPGSPAASPAGMEAITGPRSVERARQLVKQSGYKGETIIQMAATDLASAAAMSPVARQMMQEIGLTVDYQSLDWGSVSSRALAAGAAERGTWHAYCVAWGGLWITNPVSHLHLYGTSPNPRMEALRDSWFSAPSVEEQRGVAGQMQALAFQEPPVIPLGQYFIPNAFNRKVTGMVPSPVSLFWNIEKSA</sequence>
<organism evidence="5 6">
    <name type="scientific">Teichococcus aerophilus</name>
    <dbReference type="NCBI Taxonomy" id="1224513"/>
    <lineage>
        <taxon>Bacteria</taxon>
        <taxon>Pseudomonadati</taxon>
        <taxon>Pseudomonadota</taxon>
        <taxon>Alphaproteobacteria</taxon>
        <taxon>Acetobacterales</taxon>
        <taxon>Roseomonadaceae</taxon>
        <taxon>Roseomonas</taxon>
    </lineage>
</organism>
<proteinExistence type="inferred from homology"/>
<comment type="similarity">
    <text evidence="2">Belongs to the bacterial solute-binding protein 5 family.</text>
</comment>
<dbReference type="Gene3D" id="3.40.190.10">
    <property type="entry name" value="Periplasmic binding protein-like II"/>
    <property type="match status" value="1"/>
</dbReference>
<keyword evidence="3" id="KW-0732">Signal</keyword>
<dbReference type="InterPro" id="IPR006311">
    <property type="entry name" value="TAT_signal"/>
</dbReference>
<evidence type="ECO:0000259" key="4">
    <source>
        <dbReference type="Pfam" id="PF00496"/>
    </source>
</evidence>
<dbReference type="CDD" id="cd08502">
    <property type="entry name" value="PBP2_NikA_DppA_OppA_like_16"/>
    <property type="match status" value="1"/>
</dbReference>
<evidence type="ECO:0000256" key="3">
    <source>
        <dbReference type="ARBA" id="ARBA00022729"/>
    </source>
</evidence>
<evidence type="ECO:0000313" key="6">
    <source>
        <dbReference type="Proteomes" id="UP000626026"/>
    </source>
</evidence>
<dbReference type="InterPro" id="IPR039424">
    <property type="entry name" value="SBP_5"/>
</dbReference>
<dbReference type="Gene3D" id="3.10.105.10">
    <property type="entry name" value="Dipeptide-binding Protein, Domain 3"/>
    <property type="match status" value="1"/>
</dbReference>
<evidence type="ECO:0000256" key="1">
    <source>
        <dbReference type="ARBA" id="ARBA00004418"/>
    </source>
</evidence>
<dbReference type="Pfam" id="PF00496">
    <property type="entry name" value="SBP_bac_5"/>
    <property type="match status" value="1"/>
</dbReference>
<dbReference type="PANTHER" id="PTHR30290:SF38">
    <property type="entry name" value="D,D-DIPEPTIDE-BINDING PERIPLASMIC PROTEIN DDPA-RELATED"/>
    <property type="match status" value="1"/>
</dbReference>
<evidence type="ECO:0000313" key="5">
    <source>
        <dbReference type="EMBL" id="MBC9205785.1"/>
    </source>
</evidence>
<dbReference type="PIRSF" id="PIRSF002741">
    <property type="entry name" value="MppA"/>
    <property type="match status" value="1"/>
</dbReference>
<dbReference type="SUPFAM" id="SSF53850">
    <property type="entry name" value="Periplasmic binding protein-like II"/>
    <property type="match status" value="1"/>
</dbReference>
<dbReference type="EMBL" id="JACTVA010000003">
    <property type="protein sequence ID" value="MBC9205785.1"/>
    <property type="molecule type" value="Genomic_DNA"/>
</dbReference>
<dbReference type="RefSeq" id="WP_187782957.1">
    <property type="nucleotide sequence ID" value="NZ_JACTVA010000003.1"/>
</dbReference>
<keyword evidence="6" id="KW-1185">Reference proteome</keyword>
<gene>
    <name evidence="5" type="ORF">IBL26_02975</name>
</gene>
<evidence type="ECO:0000256" key="2">
    <source>
        <dbReference type="ARBA" id="ARBA00005695"/>
    </source>
</evidence>